<dbReference type="OrthoDB" id="5979581at2759"/>
<dbReference type="InterPro" id="IPR051334">
    <property type="entry name" value="SRPK"/>
</dbReference>
<dbReference type="HOGENOM" id="CLU_000288_81_2_1"/>
<evidence type="ECO:0000256" key="8">
    <source>
        <dbReference type="ARBA" id="ARBA00048679"/>
    </source>
</evidence>
<dbReference type="STRING" id="554155.C5FEI7"/>
<dbReference type="RefSeq" id="XP_002851005.1">
    <property type="nucleotide sequence ID" value="XM_002850959.1"/>
</dbReference>
<evidence type="ECO:0000256" key="2">
    <source>
        <dbReference type="ARBA" id="ARBA00022527"/>
    </source>
</evidence>
<dbReference type="PROSITE" id="PS00107">
    <property type="entry name" value="PROTEIN_KINASE_ATP"/>
    <property type="match status" value="1"/>
</dbReference>
<dbReference type="Gene3D" id="1.10.510.10">
    <property type="entry name" value="Transferase(Phosphotransferase) domain 1"/>
    <property type="match status" value="1"/>
</dbReference>
<keyword evidence="6 9" id="KW-0067">ATP-binding</keyword>
<dbReference type="InterPro" id="IPR017441">
    <property type="entry name" value="Protein_kinase_ATP_BS"/>
</dbReference>
<reference evidence="12" key="1">
    <citation type="journal article" date="2012" name="MBio">
        <title>Comparative genome analysis of Trichophyton rubrum and related dermatophytes reveals candidate genes involved in infection.</title>
        <authorList>
            <person name="Martinez D.A."/>
            <person name="Oliver B.G."/>
            <person name="Graeser Y."/>
            <person name="Goldberg J.M."/>
            <person name="Li W."/>
            <person name="Martinez-Rossi N.M."/>
            <person name="Monod M."/>
            <person name="Shelest E."/>
            <person name="Barton R.C."/>
            <person name="Birch E."/>
            <person name="Brakhage A.A."/>
            <person name="Chen Z."/>
            <person name="Gurr S.J."/>
            <person name="Heiman D."/>
            <person name="Heitman J."/>
            <person name="Kosti I."/>
            <person name="Rossi A."/>
            <person name="Saif S."/>
            <person name="Samalova M."/>
            <person name="Saunders C.W."/>
            <person name="Shea T."/>
            <person name="Summerbell R.C."/>
            <person name="Xu J."/>
            <person name="Young S."/>
            <person name="Zeng Q."/>
            <person name="Birren B.W."/>
            <person name="Cuomo C.A."/>
            <person name="White T.C."/>
        </authorList>
    </citation>
    <scope>NUCLEOTIDE SEQUENCE [LARGE SCALE GENOMIC DNA]</scope>
    <source>
        <strain evidence="12">ATCC MYA-4605 / CBS 113480</strain>
    </source>
</reference>
<name>C5FEI7_ARTOC</name>
<protein>
    <recommendedName>
        <fullName evidence="1">non-specific serine/threonine protein kinase</fullName>
        <ecNumber evidence="1">2.7.11.1</ecNumber>
    </recommendedName>
</protein>
<feature type="domain" description="Protein kinase" evidence="10">
    <location>
        <begin position="85"/>
        <end position="418"/>
    </location>
</feature>
<gene>
    <name evidence="11" type="ORF">MCYG_01109</name>
</gene>
<accession>C5FEI7</accession>
<dbReference type="GO" id="GO:0005524">
    <property type="term" value="F:ATP binding"/>
    <property type="evidence" value="ECO:0007669"/>
    <property type="project" value="UniProtKB-UniRule"/>
</dbReference>
<comment type="catalytic activity">
    <reaction evidence="7">
        <text>L-threonyl-[protein] + ATP = O-phospho-L-threonyl-[protein] + ADP + H(+)</text>
        <dbReference type="Rhea" id="RHEA:46608"/>
        <dbReference type="Rhea" id="RHEA-COMP:11060"/>
        <dbReference type="Rhea" id="RHEA-COMP:11605"/>
        <dbReference type="ChEBI" id="CHEBI:15378"/>
        <dbReference type="ChEBI" id="CHEBI:30013"/>
        <dbReference type="ChEBI" id="CHEBI:30616"/>
        <dbReference type="ChEBI" id="CHEBI:61977"/>
        <dbReference type="ChEBI" id="CHEBI:456216"/>
        <dbReference type="EC" id="2.7.11.1"/>
    </reaction>
</comment>
<dbReference type="OMA" id="WWTAWEA"/>
<comment type="catalytic activity">
    <reaction evidence="8">
        <text>L-seryl-[protein] + ATP = O-phospho-L-seryl-[protein] + ADP + H(+)</text>
        <dbReference type="Rhea" id="RHEA:17989"/>
        <dbReference type="Rhea" id="RHEA-COMP:9863"/>
        <dbReference type="Rhea" id="RHEA-COMP:11604"/>
        <dbReference type="ChEBI" id="CHEBI:15378"/>
        <dbReference type="ChEBI" id="CHEBI:29999"/>
        <dbReference type="ChEBI" id="CHEBI:30616"/>
        <dbReference type="ChEBI" id="CHEBI:83421"/>
        <dbReference type="ChEBI" id="CHEBI:456216"/>
        <dbReference type="EC" id="2.7.11.1"/>
    </reaction>
</comment>
<dbReference type="InterPro" id="IPR011009">
    <property type="entry name" value="Kinase-like_dom_sf"/>
</dbReference>
<evidence type="ECO:0000256" key="7">
    <source>
        <dbReference type="ARBA" id="ARBA00047899"/>
    </source>
</evidence>
<keyword evidence="5 11" id="KW-0418">Kinase</keyword>
<dbReference type="SUPFAM" id="SSF56112">
    <property type="entry name" value="Protein kinase-like (PK-like)"/>
    <property type="match status" value="1"/>
</dbReference>
<organism evidence="11 12">
    <name type="scientific">Arthroderma otae (strain ATCC MYA-4605 / CBS 113480)</name>
    <name type="common">Microsporum canis</name>
    <dbReference type="NCBI Taxonomy" id="554155"/>
    <lineage>
        <taxon>Eukaryota</taxon>
        <taxon>Fungi</taxon>
        <taxon>Dikarya</taxon>
        <taxon>Ascomycota</taxon>
        <taxon>Pezizomycotina</taxon>
        <taxon>Eurotiomycetes</taxon>
        <taxon>Eurotiomycetidae</taxon>
        <taxon>Onygenales</taxon>
        <taxon>Arthrodermataceae</taxon>
        <taxon>Microsporum</taxon>
    </lineage>
</organism>
<dbReference type="GO" id="GO:0005737">
    <property type="term" value="C:cytoplasm"/>
    <property type="evidence" value="ECO:0007669"/>
    <property type="project" value="TreeGrafter"/>
</dbReference>
<dbReference type="GO" id="GO:0000245">
    <property type="term" value="P:spliceosomal complex assembly"/>
    <property type="evidence" value="ECO:0007669"/>
    <property type="project" value="TreeGrafter"/>
</dbReference>
<dbReference type="eggNOG" id="KOG1290">
    <property type="taxonomic scope" value="Eukaryota"/>
</dbReference>
<evidence type="ECO:0000256" key="3">
    <source>
        <dbReference type="ARBA" id="ARBA00022679"/>
    </source>
</evidence>
<evidence type="ECO:0000256" key="5">
    <source>
        <dbReference type="ARBA" id="ARBA00022777"/>
    </source>
</evidence>
<keyword evidence="2" id="KW-0723">Serine/threonine-protein kinase</keyword>
<dbReference type="PANTHER" id="PTHR47634">
    <property type="entry name" value="PROTEIN KINASE DOMAIN-CONTAINING PROTEIN-RELATED"/>
    <property type="match status" value="1"/>
</dbReference>
<dbReference type="VEuPathDB" id="FungiDB:MCYG_01109"/>
<dbReference type="EC" id="2.7.11.1" evidence="1"/>
<dbReference type="Proteomes" id="UP000002035">
    <property type="component" value="Unassembled WGS sequence"/>
</dbReference>
<proteinExistence type="predicted"/>
<dbReference type="PANTHER" id="PTHR47634:SF9">
    <property type="entry name" value="PROTEIN KINASE DOMAIN-CONTAINING PROTEIN-RELATED"/>
    <property type="match status" value="1"/>
</dbReference>
<dbReference type="Gene3D" id="3.30.200.20">
    <property type="entry name" value="Phosphorylase Kinase, domain 1"/>
    <property type="match status" value="1"/>
</dbReference>
<dbReference type="GO" id="GO:0050684">
    <property type="term" value="P:regulation of mRNA processing"/>
    <property type="evidence" value="ECO:0007669"/>
    <property type="project" value="TreeGrafter"/>
</dbReference>
<dbReference type="GeneID" id="9228466"/>
<evidence type="ECO:0000256" key="6">
    <source>
        <dbReference type="ARBA" id="ARBA00022840"/>
    </source>
</evidence>
<keyword evidence="3" id="KW-0808">Transferase</keyword>
<dbReference type="SMART" id="SM00220">
    <property type="entry name" value="S_TKc"/>
    <property type="match status" value="1"/>
</dbReference>
<sequence>MRRPLTIFNFLTSRQQHLSLGNIPKSSLLRHISHRVFAFPGPAMSTIEKVSRVQYEYIEDIERLERYQLGGYHPILIGDILKDRYQVVHKLGHGTFSTIWLSQDIQQTTYVAVKVCTGDSSPHEADLLYDISDPPQTNHPGRAMIPTILDQFELQGPNGYHRCYVSSPAQSSIADATLFRLFQIETARSLVAQLVLAIAYTHTQGYAHGDIHLGNALLRLPSNLDQLSIDQLYEKFDKPVTEPIIRHDREPLPPGVPPLATIPRLGSQCRAPTPFLPPEAYFEPEKRISFPIDIWTLACAIWSILGSRALFDGTLATHDDISQQQIDILGELPHKWWNKWEARYKYFDERGKPKKDRYVFPALEDRFEKHIQEPRRKDSVGEFDREETAALLVMLRSMLAFRPEERATIETVLGSDWMVNWGLPEFEKSLEV</sequence>
<dbReference type="GO" id="GO:0005634">
    <property type="term" value="C:nucleus"/>
    <property type="evidence" value="ECO:0007669"/>
    <property type="project" value="TreeGrafter"/>
</dbReference>
<dbReference type="InterPro" id="IPR000719">
    <property type="entry name" value="Prot_kinase_dom"/>
</dbReference>
<evidence type="ECO:0000313" key="12">
    <source>
        <dbReference type="Proteomes" id="UP000002035"/>
    </source>
</evidence>
<evidence type="ECO:0000256" key="1">
    <source>
        <dbReference type="ARBA" id="ARBA00012513"/>
    </source>
</evidence>
<dbReference type="AlphaFoldDB" id="C5FEI7"/>
<evidence type="ECO:0000259" key="10">
    <source>
        <dbReference type="PROSITE" id="PS50011"/>
    </source>
</evidence>
<dbReference type="PROSITE" id="PS50011">
    <property type="entry name" value="PROTEIN_KINASE_DOM"/>
    <property type="match status" value="1"/>
</dbReference>
<evidence type="ECO:0000256" key="4">
    <source>
        <dbReference type="ARBA" id="ARBA00022741"/>
    </source>
</evidence>
<dbReference type="EMBL" id="DS995701">
    <property type="protein sequence ID" value="EEQ28221.1"/>
    <property type="molecule type" value="Genomic_DNA"/>
</dbReference>
<keyword evidence="4 9" id="KW-0547">Nucleotide-binding</keyword>
<dbReference type="GO" id="GO:0004674">
    <property type="term" value="F:protein serine/threonine kinase activity"/>
    <property type="evidence" value="ECO:0007669"/>
    <property type="project" value="UniProtKB-KW"/>
</dbReference>
<feature type="binding site" evidence="9">
    <location>
        <position position="114"/>
    </location>
    <ligand>
        <name>ATP</name>
        <dbReference type="ChEBI" id="CHEBI:30616"/>
    </ligand>
</feature>
<evidence type="ECO:0000313" key="11">
    <source>
        <dbReference type="EMBL" id="EEQ28221.1"/>
    </source>
</evidence>
<keyword evidence="12" id="KW-1185">Reference proteome</keyword>
<evidence type="ECO:0000256" key="9">
    <source>
        <dbReference type="PROSITE-ProRule" id="PRU10141"/>
    </source>
</evidence>